<comment type="caution">
    <text evidence="1">The sequence shown here is derived from an EMBL/GenBank/DDBJ whole genome shotgun (WGS) entry which is preliminary data.</text>
</comment>
<evidence type="ECO:0000313" key="2">
    <source>
        <dbReference type="Proteomes" id="UP001140234"/>
    </source>
</evidence>
<organism evidence="1 2">
    <name type="scientific">Coemansia nantahalensis</name>
    <dbReference type="NCBI Taxonomy" id="2789366"/>
    <lineage>
        <taxon>Eukaryota</taxon>
        <taxon>Fungi</taxon>
        <taxon>Fungi incertae sedis</taxon>
        <taxon>Zoopagomycota</taxon>
        <taxon>Kickxellomycotina</taxon>
        <taxon>Kickxellomycetes</taxon>
        <taxon>Kickxellales</taxon>
        <taxon>Kickxellaceae</taxon>
        <taxon>Coemansia</taxon>
    </lineage>
</organism>
<gene>
    <name evidence="1" type="ORF">IWQ57_003038</name>
</gene>
<protein>
    <submittedName>
        <fullName evidence="1">Uncharacterized protein</fullName>
    </submittedName>
</protein>
<accession>A0ACC1JY24</accession>
<dbReference type="Proteomes" id="UP001140234">
    <property type="component" value="Unassembled WGS sequence"/>
</dbReference>
<evidence type="ECO:0000313" key="1">
    <source>
        <dbReference type="EMBL" id="KAJ2769595.1"/>
    </source>
</evidence>
<sequence>MATTACIATRADTYLFKVTFSSSLEVSVDHVFIRAGFGDNAVNMTLEINKALATYHCPPVSDLTIQIGDTSNCITGYQTLKSIGFSPKTNPKDMVNSAVAFKAGESRKSDCLIL</sequence>
<dbReference type="EMBL" id="JANBUJ010000903">
    <property type="protein sequence ID" value="KAJ2769595.1"/>
    <property type="molecule type" value="Genomic_DNA"/>
</dbReference>
<name>A0ACC1JY24_9FUNG</name>
<proteinExistence type="predicted"/>
<keyword evidence="2" id="KW-1185">Reference proteome</keyword>
<reference evidence="1" key="1">
    <citation type="submission" date="2022-07" db="EMBL/GenBank/DDBJ databases">
        <title>Phylogenomic reconstructions and comparative analyses of Kickxellomycotina fungi.</title>
        <authorList>
            <person name="Reynolds N.K."/>
            <person name="Stajich J.E."/>
            <person name="Barry K."/>
            <person name="Grigoriev I.V."/>
            <person name="Crous P."/>
            <person name="Smith M.E."/>
        </authorList>
    </citation>
    <scope>NUCLEOTIDE SEQUENCE</scope>
    <source>
        <strain evidence="1">CBS 109366</strain>
    </source>
</reference>